<comment type="catalytic activity">
    <reaction evidence="12">
        <text>O-phospho-D-serine + H2O = D-serine + phosphate</text>
        <dbReference type="Rhea" id="RHEA:24873"/>
        <dbReference type="ChEBI" id="CHEBI:15377"/>
        <dbReference type="ChEBI" id="CHEBI:35247"/>
        <dbReference type="ChEBI" id="CHEBI:43474"/>
        <dbReference type="ChEBI" id="CHEBI:58680"/>
        <dbReference type="EC" id="3.1.3.3"/>
    </reaction>
</comment>
<protein>
    <recommendedName>
        <fullName evidence="4">phosphoserine phosphatase</fullName>
        <ecNumber evidence="4">3.1.3.3</ecNumber>
    </recommendedName>
    <alternativeName>
        <fullName evidence="10">O-phosphoserine phosphohydrolase</fullName>
    </alternativeName>
</protein>
<accession>A0A542SMC6</accession>
<keyword evidence="9" id="KW-0718">Serine biosynthesis</keyword>
<evidence type="ECO:0000256" key="4">
    <source>
        <dbReference type="ARBA" id="ARBA00012640"/>
    </source>
</evidence>
<dbReference type="Gene3D" id="3.40.50.1000">
    <property type="entry name" value="HAD superfamily/HAD-like"/>
    <property type="match status" value="1"/>
</dbReference>
<dbReference type="NCBIfam" id="TIGR00338">
    <property type="entry name" value="serB"/>
    <property type="match status" value="1"/>
</dbReference>
<organism evidence="14 15">
    <name type="scientific">Rarobacter incanus</name>
    <dbReference type="NCBI Taxonomy" id="153494"/>
    <lineage>
        <taxon>Bacteria</taxon>
        <taxon>Bacillati</taxon>
        <taxon>Actinomycetota</taxon>
        <taxon>Actinomycetes</taxon>
        <taxon>Micrococcales</taxon>
        <taxon>Rarobacteraceae</taxon>
        <taxon>Rarobacter</taxon>
    </lineage>
</organism>
<dbReference type="SFLD" id="SFLDF00029">
    <property type="entry name" value="phosphoserine_phosphatase"/>
    <property type="match status" value="1"/>
</dbReference>
<keyword evidence="7" id="KW-0378">Hydrolase</keyword>
<evidence type="ECO:0000256" key="11">
    <source>
        <dbReference type="ARBA" id="ARBA00048138"/>
    </source>
</evidence>
<dbReference type="AlphaFoldDB" id="A0A542SMC6"/>
<dbReference type="GO" id="GO:0036424">
    <property type="term" value="F:L-phosphoserine phosphatase activity"/>
    <property type="evidence" value="ECO:0007669"/>
    <property type="project" value="InterPro"/>
</dbReference>
<sequence length="226" mass="24376">MNDDRTAPSPTLPTRRHRLVVMDVDSTLINEEVIELLARRAGSEPEVARITARAMNGEIDFAESLRERVATLRGLPSSVFAQVRAEATLTPGAREFIDECHARGWTVALVSGGFREVVVPLAAPLGITEVRANALEVSGDCLTGRTIGRIIDAQAKEDSLREFAAAAGIAMRDTIAIGDGANDLRMIAAAGVGIAFCAKPRVNDVVRHKVTERDLRLALRVIDDLD</sequence>
<evidence type="ECO:0000256" key="2">
    <source>
        <dbReference type="ARBA" id="ARBA00005135"/>
    </source>
</evidence>
<evidence type="ECO:0000256" key="13">
    <source>
        <dbReference type="PIRSR" id="PIRSR604469-1"/>
    </source>
</evidence>
<dbReference type="RefSeq" id="WP_281282014.1">
    <property type="nucleotide sequence ID" value="NZ_BAAATB010000008.1"/>
</dbReference>
<keyword evidence="15" id="KW-1185">Reference proteome</keyword>
<evidence type="ECO:0000256" key="12">
    <source>
        <dbReference type="ARBA" id="ARBA00048523"/>
    </source>
</evidence>
<evidence type="ECO:0000256" key="9">
    <source>
        <dbReference type="ARBA" id="ARBA00023299"/>
    </source>
</evidence>
<dbReference type="SFLD" id="SFLDS00003">
    <property type="entry name" value="Haloacid_Dehalogenase"/>
    <property type="match status" value="1"/>
</dbReference>
<dbReference type="SFLD" id="SFLDG01137">
    <property type="entry name" value="C1.6.1:_Phosphoserine_Phosphat"/>
    <property type="match status" value="1"/>
</dbReference>
<dbReference type="InterPro" id="IPR004469">
    <property type="entry name" value="PSP"/>
</dbReference>
<name>A0A542SMC6_9MICO</name>
<evidence type="ECO:0000256" key="10">
    <source>
        <dbReference type="ARBA" id="ARBA00031693"/>
    </source>
</evidence>
<evidence type="ECO:0000256" key="1">
    <source>
        <dbReference type="ARBA" id="ARBA00001946"/>
    </source>
</evidence>
<evidence type="ECO:0000256" key="8">
    <source>
        <dbReference type="ARBA" id="ARBA00022842"/>
    </source>
</evidence>
<keyword evidence="5" id="KW-0028">Amino-acid biosynthesis</keyword>
<dbReference type="PANTHER" id="PTHR43344">
    <property type="entry name" value="PHOSPHOSERINE PHOSPHATASE"/>
    <property type="match status" value="1"/>
</dbReference>
<evidence type="ECO:0000313" key="14">
    <source>
        <dbReference type="EMBL" id="TQK75782.1"/>
    </source>
</evidence>
<dbReference type="CDD" id="cd07500">
    <property type="entry name" value="HAD_PSP"/>
    <property type="match status" value="1"/>
</dbReference>
<dbReference type="SUPFAM" id="SSF56784">
    <property type="entry name" value="HAD-like"/>
    <property type="match status" value="1"/>
</dbReference>
<evidence type="ECO:0000256" key="6">
    <source>
        <dbReference type="ARBA" id="ARBA00022723"/>
    </source>
</evidence>
<feature type="active site" description="Nucleophile" evidence="13">
    <location>
        <position position="23"/>
    </location>
</feature>
<proteinExistence type="inferred from homology"/>
<comment type="catalytic activity">
    <reaction evidence="11">
        <text>O-phospho-L-serine + H2O = L-serine + phosphate</text>
        <dbReference type="Rhea" id="RHEA:21208"/>
        <dbReference type="ChEBI" id="CHEBI:15377"/>
        <dbReference type="ChEBI" id="CHEBI:33384"/>
        <dbReference type="ChEBI" id="CHEBI:43474"/>
        <dbReference type="ChEBI" id="CHEBI:57524"/>
        <dbReference type="EC" id="3.1.3.3"/>
    </reaction>
</comment>
<dbReference type="GO" id="GO:0005737">
    <property type="term" value="C:cytoplasm"/>
    <property type="evidence" value="ECO:0007669"/>
    <property type="project" value="TreeGrafter"/>
</dbReference>
<dbReference type="Proteomes" id="UP000316181">
    <property type="component" value="Unassembled WGS sequence"/>
</dbReference>
<dbReference type="InterPro" id="IPR050582">
    <property type="entry name" value="HAD-like_SerB"/>
</dbReference>
<keyword evidence="8" id="KW-0460">Magnesium</keyword>
<comment type="caution">
    <text evidence="14">The sequence shown here is derived from an EMBL/GenBank/DDBJ whole genome shotgun (WGS) entry which is preliminary data.</text>
</comment>
<dbReference type="GO" id="GO:0006564">
    <property type="term" value="P:L-serine biosynthetic process"/>
    <property type="evidence" value="ECO:0007669"/>
    <property type="project" value="UniProtKB-KW"/>
</dbReference>
<dbReference type="SFLD" id="SFLDG01136">
    <property type="entry name" value="C1.6:_Phosphoserine_Phosphatas"/>
    <property type="match status" value="1"/>
</dbReference>
<comment type="similarity">
    <text evidence="3">Belongs to the HAD-like hydrolase superfamily. SerB family.</text>
</comment>
<evidence type="ECO:0000256" key="5">
    <source>
        <dbReference type="ARBA" id="ARBA00022605"/>
    </source>
</evidence>
<evidence type="ECO:0000313" key="15">
    <source>
        <dbReference type="Proteomes" id="UP000316181"/>
    </source>
</evidence>
<dbReference type="InterPro" id="IPR023214">
    <property type="entry name" value="HAD_sf"/>
</dbReference>
<dbReference type="GO" id="GO:0000287">
    <property type="term" value="F:magnesium ion binding"/>
    <property type="evidence" value="ECO:0007669"/>
    <property type="project" value="TreeGrafter"/>
</dbReference>
<dbReference type="EC" id="3.1.3.3" evidence="4"/>
<evidence type="ECO:0000256" key="3">
    <source>
        <dbReference type="ARBA" id="ARBA00009184"/>
    </source>
</evidence>
<dbReference type="Pfam" id="PF12710">
    <property type="entry name" value="HAD"/>
    <property type="match status" value="1"/>
</dbReference>
<dbReference type="InterPro" id="IPR036412">
    <property type="entry name" value="HAD-like_sf"/>
</dbReference>
<reference evidence="14 15" key="1">
    <citation type="submission" date="2019-06" db="EMBL/GenBank/DDBJ databases">
        <title>Sequencing the genomes of 1000 actinobacteria strains.</title>
        <authorList>
            <person name="Klenk H.-P."/>
        </authorList>
    </citation>
    <scope>NUCLEOTIDE SEQUENCE [LARGE SCALE GENOMIC DNA]</scope>
    <source>
        <strain evidence="14 15">DSM 10596</strain>
    </source>
</reference>
<dbReference type="EMBL" id="VFNV01000001">
    <property type="protein sequence ID" value="TQK75782.1"/>
    <property type="molecule type" value="Genomic_DNA"/>
</dbReference>
<dbReference type="UniPathway" id="UPA00135">
    <property type="reaction ID" value="UER00198"/>
</dbReference>
<gene>
    <name evidence="14" type="ORF">FB389_0417</name>
</gene>
<dbReference type="PANTHER" id="PTHR43344:SF2">
    <property type="entry name" value="PHOSPHOSERINE PHOSPHATASE"/>
    <property type="match status" value="1"/>
</dbReference>
<comment type="cofactor">
    <cofactor evidence="1">
        <name>Mg(2+)</name>
        <dbReference type="ChEBI" id="CHEBI:18420"/>
    </cofactor>
</comment>
<evidence type="ECO:0000256" key="7">
    <source>
        <dbReference type="ARBA" id="ARBA00022801"/>
    </source>
</evidence>
<dbReference type="NCBIfam" id="TIGR01488">
    <property type="entry name" value="HAD-SF-IB"/>
    <property type="match status" value="1"/>
</dbReference>
<comment type="pathway">
    <text evidence="2">Amino-acid biosynthesis; L-serine biosynthesis; L-serine from 3-phospho-D-glycerate: step 3/3.</text>
</comment>
<feature type="active site" description="Proton donor" evidence="13">
    <location>
        <position position="25"/>
    </location>
</feature>
<keyword evidence="6" id="KW-0479">Metal-binding</keyword>